<protein>
    <submittedName>
        <fullName evidence="7">Uncharacterized protein</fullName>
    </submittedName>
</protein>
<dbReference type="InterPro" id="IPR008511">
    <property type="entry name" value="ROH1-like"/>
</dbReference>
<accession>A0A835UBF7</accession>
<evidence type="ECO:0000256" key="5">
    <source>
        <dbReference type="ARBA" id="ARBA00035114"/>
    </source>
</evidence>
<comment type="subcellular location">
    <subcellularLocation>
        <location evidence="1">Membrane</location>
        <topology evidence="1">Single-pass membrane protein</topology>
    </subcellularLocation>
</comment>
<dbReference type="EMBL" id="JADCNL010000013">
    <property type="protein sequence ID" value="KAG0455108.1"/>
    <property type="molecule type" value="Genomic_DNA"/>
</dbReference>
<name>A0A835UBF7_VANPL</name>
<evidence type="ECO:0000256" key="4">
    <source>
        <dbReference type="ARBA" id="ARBA00023136"/>
    </source>
</evidence>
<evidence type="ECO:0000256" key="3">
    <source>
        <dbReference type="ARBA" id="ARBA00022989"/>
    </source>
</evidence>
<comment type="similarity">
    <text evidence="5">Belongs to the ROH1 family.</text>
</comment>
<reference evidence="7 8" key="1">
    <citation type="journal article" date="2020" name="Nat. Food">
        <title>A phased Vanilla planifolia genome enables genetic improvement of flavour and production.</title>
        <authorList>
            <person name="Hasing T."/>
            <person name="Tang H."/>
            <person name="Brym M."/>
            <person name="Khazi F."/>
            <person name="Huang T."/>
            <person name="Chambers A.H."/>
        </authorList>
    </citation>
    <scope>NUCLEOTIDE SEQUENCE [LARGE SCALE GENOMIC DNA]</scope>
    <source>
        <tissue evidence="7">Leaf</tissue>
    </source>
</reference>
<evidence type="ECO:0000313" key="8">
    <source>
        <dbReference type="Proteomes" id="UP000636800"/>
    </source>
</evidence>
<gene>
    <name evidence="7" type="ORF">HPP92_024400</name>
</gene>
<proteinExistence type="inferred from homology"/>
<dbReference type="AlphaFoldDB" id="A0A835UBF7"/>
<evidence type="ECO:0000313" key="7">
    <source>
        <dbReference type="EMBL" id="KAG0455108.1"/>
    </source>
</evidence>
<keyword evidence="3" id="KW-1133">Transmembrane helix</keyword>
<dbReference type="OrthoDB" id="1741452at2759"/>
<keyword evidence="4" id="KW-0472">Membrane</keyword>
<dbReference type="Pfam" id="PF05633">
    <property type="entry name" value="ROH1-like"/>
    <property type="match status" value="1"/>
</dbReference>
<keyword evidence="8" id="KW-1185">Reference proteome</keyword>
<dbReference type="Proteomes" id="UP000636800">
    <property type="component" value="Chromosome 13"/>
</dbReference>
<sequence length="333" mass="36854">MGPFALLRTLSRKLSDKRQSNSTIIPWPPAQSPLDRWLTSELDALRRFPEPRATATWLSKSLDLAIASQSMALRTIQFAASSSFPMDRGAIGRYLDDVVDLLDACSSVPLRAEGIRTQISSIATAIHRLDCFAGPPVDRAIAELSAFTVGAELDRCISVLRLAGEREAGSNSDVASDIQTELREALDGPRALAFLVMGAVVAAMSSKPRRRVLFSPREGKAGSWTGGLYDIQKEVKEEFDRRRKEGSTGLMIMEELRLTAAAALTSKELVRSWSSSEGTRWVGEQMMREAVEELRRRNEELKERVAVLEAKVGELYRQLVAIRMFLLGLLSES</sequence>
<keyword evidence="2" id="KW-0812">Transmembrane</keyword>
<evidence type="ECO:0000256" key="1">
    <source>
        <dbReference type="ARBA" id="ARBA00004167"/>
    </source>
</evidence>
<feature type="coiled-coil region" evidence="6">
    <location>
        <begin position="284"/>
        <end position="318"/>
    </location>
</feature>
<keyword evidence="6" id="KW-0175">Coiled coil</keyword>
<evidence type="ECO:0000256" key="6">
    <source>
        <dbReference type="SAM" id="Coils"/>
    </source>
</evidence>
<dbReference type="PANTHER" id="PTHR31509">
    <property type="entry name" value="BPS1-LIKE PROTEIN"/>
    <property type="match status" value="1"/>
</dbReference>
<evidence type="ECO:0000256" key="2">
    <source>
        <dbReference type="ARBA" id="ARBA00022692"/>
    </source>
</evidence>
<comment type="caution">
    <text evidence="7">The sequence shown here is derived from an EMBL/GenBank/DDBJ whole genome shotgun (WGS) entry which is preliminary data.</text>
</comment>
<organism evidence="7 8">
    <name type="scientific">Vanilla planifolia</name>
    <name type="common">Vanilla</name>
    <dbReference type="NCBI Taxonomy" id="51239"/>
    <lineage>
        <taxon>Eukaryota</taxon>
        <taxon>Viridiplantae</taxon>
        <taxon>Streptophyta</taxon>
        <taxon>Embryophyta</taxon>
        <taxon>Tracheophyta</taxon>
        <taxon>Spermatophyta</taxon>
        <taxon>Magnoliopsida</taxon>
        <taxon>Liliopsida</taxon>
        <taxon>Asparagales</taxon>
        <taxon>Orchidaceae</taxon>
        <taxon>Vanilloideae</taxon>
        <taxon>Vanilleae</taxon>
        <taxon>Vanilla</taxon>
    </lineage>
</organism>
<dbReference type="GO" id="GO:0016020">
    <property type="term" value="C:membrane"/>
    <property type="evidence" value="ECO:0007669"/>
    <property type="project" value="UniProtKB-SubCell"/>
</dbReference>